<evidence type="ECO:0000313" key="2">
    <source>
        <dbReference type="EMBL" id="SFH39522.1"/>
    </source>
</evidence>
<proteinExistence type="inferred from homology"/>
<sequence length="149" mass="16782">MRERFWERFPLESMDDEEWEALCDGCGQCCLLKLEDEDSGDVVTLDLACRLLDIAQCRCSDYSNRFSRVPGCTKLSLDNLPAFRWLPDTCAYRRLHEGRGLTDWHPLVTGDRASVQRAGVGVAHFAVPEGSVPDDELEDHIIAVLPIAD</sequence>
<dbReference type="HAMAP" id="MF_00676">
    <property type="entry name" value="UPF0260"/>
    <property type="match status" value="1"/>
</dbReference>
<dbReference type="PANTHER" id="PTHR37421">
    <property type="entry name" value="UPF0260 PROTEIN YCGN"/>
    <property type="match status" value="1"/>
</dbReference>
<keyword evidence="3" id="KW-1185">Reference proteome</keyword>
<dbReference type="EMBL" id="FOPY01000003">
    <property type="protein sequence ID" value="SFH39522.1"/>
    <property type="molecule type" value="Genomic_DNA"/>
</dbReference>
<dbReference type="Pfam" id="PF03692">
    <property type="entry name" value="CxxCxxCC"/>
    <property type="match status" value="1"/>
</dbReference>
<organism evidence="2 3">
    <name type="scientific">Modicisalibacter xianhensis</name>
    <dbReference type="NCBI Taxonomy" id="442341"/>
    <lineage>
        <taxon>Bacteria</taxon>
        <taxon>Pseudomonadati</taxon>
        <taxon>Pseudomonadota</taxon>
        <taxon>Gammaproteobacteria</taxon>
        <taxon>Oceanospirillales</taxon>
        <taxon>Halomonadaceae</taxon>
        <taxon>Modicisalibacter</taxon>
    </lineage>
</organism>
<reference evidence="2 3" key="1">
    <citation type="submission" date="2016-10" db="EMBL/GenBank/DDBJ databases">
        <authorList>
            <person name="de Groot N.N."/>
        </authorList>
    </citation>
    <scope>NUCLEOTIDE SEQUENCE [LARGE SCALE GENOMIC DNA]</scope>
    <source>
        <strain evidence="2 3">CGMCC 1.6848</strain>
    </source>
</reference>
<dbReference type="InterPro" id="IPR005358">
    <property type="entry name" value="Puta_zinc/iron-chelating_dom"/>
</dbReference>
<dbReference type="PIRSF" id="PIRSF006173">
    <property type="entry name" value="UCP006173"/>
    <property type="match status" value="1"/>
</dbReference>
<dbReference type="Proteomes" id="UP000199040">
    <property type="component" value="Unassembled WGS sequence"/>
</dbReference>
<dbReference type="AlphaFoldDB" id="A0A1I2ZNS4"/>
<evidence type="ECO:0000313" key="3">
    <source>
        <dbReference type="Proteomes" id="UP000199040"/>
    </source>
</evidence>
<dbReference type="NCBIfam" id="NF003501">
    <property type="entry name" value="PRK05170.1-5"/>
    <property type="match status" value="1"/>
</dbReference>
<protein>
    <recommendedName>
        <fullName evidence="1">UPF0260 protein SAMN04487959_103264</fullName>
    </recommendedName>
</protein>
<accession>A0A1I2ZNS4</accession>
<dbReference type="PANTHER" id="PTHR37421:SF1">
    <property type="entry name" value="UPF0260 PROTEIN YCGN"/>
    <property type="match status" value="1"/>
</dbReference>
<gene>
    <name evidence="2" type="ORF">SAMN04487959_103264</name>
</gene>
<dbReference type="InterPro" id="IPR008228">
    <property type="entry name" value="UCP006173"/>
</dbReference>
<dbReference type="RefSeq" id="WP_092844233.1">
    <property type="nucleotide sequence ID" value="NZ_FOPY01000003.1"/>
</dbReference>
<evidence type="ECO:0000256" key="1">
    <source>
        <dbReference type="HAMAP-Rule" id="MF_00676"/>
    </source>
</evidence>
<name>A0A1I2ZNS4_9GAMM</name>
<dbReference type="STRING" id="442341.SAMN04487959_103264"/>
<dbReference type="NCBIfam" id="NF003507">
    <property type="entry name" value="PRK05170.2-5"/>
    <property type="match status" value="1"/>
</dbReference>
<comment type="similarity">
    <text evidence="1">Belongs to the UPF0260 family.</text>
</comment>